<dbReference type="EMBL" id="FZPH01000002">
    <property type="protein sequence ID" value="SNS95181.1"/>
    <property type="molecule type" value="Genomic_DNA"/>
</dbReference>
<dbReference type="SUPFAM" id="SSF51556">
    <property type="entry name" value="Metallo-dependent hydrolases"/>
    <property type="match status" value="1"/>
</dbReference>
<dbReference type="RefSeq" id="WP_144022493.1">
    <property type="nucleotide sequence ID" value="NZ_FZPH01000002.1"/>
</dbReference>
<dbReference type="OrthoDB" id="3514520at2"/>
<evidence type="ECO:0000259" key="2">
    <source>
        <dbReference type="Pfam" id="PF01979"/>
    </source>
</evidence>
<proteinExistence type="predicted"/>
<organism evidence="3 4">
    <name type="scientific">Asanoa hainanensis</name>
    <dbReference type="NCBI Taxonomy" id="560556"/>
    <lineage>
        <taxon>Bacteria</taxon>
        <taxon>Bacillati</taxon>
        <taxon>Actinomycetota</taxon>
        <taxon>Actinomycetes</taxon>
        <taxon>Micromonosporales</taxon>
        <taxon>Micromonosporaceae</taxon>
        <taxon>Asanoa</taxon>
    </lineage>
</organism>
<dbReference type="InterPro" id="IPR011059">
    <property type="entry name" value="Metal-dep_hydrolase_composite"/>
</dbReference>
<sequence length="507" mass="54835">MQRSNFSRRSVLAGAVGLAAGAAVGTGRASATPRERSAADRVTAITHVTVIDATGAPAQRDMTVLLRDGRILAVEPSRRVGVPPGADVIDGRGKFLIPGLANMHNHTFDGEAIEPPLNIANGITTVREMSANADVTRWNHEVEAGTRLGPRWTIGSPIVDGSPSLWEGLGAPYIAVATPAEARATVRAQKAAGADFVKVYTRLSRASFYAIADEARRQRIPFLGHVSDFVQLTEASDAGLASVEHLFQVWYDTSSREDELRRAITSVPIAGGEYNGWLNKMHPYEYAAARSFDRHKAAGVFARLARNGTRVTPTLVLHTFTDLPGDTPMNDPRYAYVPATTQEFWQYALDMIYLDGRTPEQDARGREIFERRLRLVHDLDRAGVPLMAGTDNGTAYLVPGFSLHDELARLSQAGLSNMRVLQTATLEPARYLGARDRGTIERGNVADLVLLDADPLRDIRNTTRINSVVVGGRVIDPAARQAMLDKVRKAAAAAVPGSAVTAARCAC</sequence>
<dbReference type="InterPro" id="IPR006680">
    <property type="entry name" value="Amidohydro-rel"/>
</dbReference>
<dbReference type="InterPro" id="IPR051781">
    <property type="entry name" value="Metallo-dep_Hydrolase"/>
</dbReference>
<dbReference type="Pfam" id="PF01979">
    <property type="entry name" value="Amidohydro_1"/>
    <property type="match status" value="1"/>
</dbReference>
<keyword evidence="4" id="KW-1185">Reference proteome</keyword>
<dbReference type="Proteomes" id="UP000198362">
    <property type="component" value="Unassembled WGS sequence"/>
</dbReference>
<feature type="domain" description="Amidohydrolase-related" evidence="2">
    <location>
        <begin position="378"/>
        <end position="474"/>
    </location>
</feature>
<dbReference type="PANTHER" id="PTHR43135:SF3">
    <property type="entry name" value="ALPHA-D-RIBOSE 1-METHYLPHOSPHONATE 5-TRIPHOSPHATE DIPHOSPHATASE"/>
    <property type="match status" value="1"/>
</dbReference>
<dbReference type="Gene3D" id="3.20.20.140">
    <property type="entry name" value="Metal-dependent hydrolases"/>
    <property type="match status" value="1"/>
</dbReference>
<feature type="signal peptide" evidence="1">
    <location>
        <begin position="1"/>
        <end position="22"/>
    </location>
</feature>
<protein>
    <submittedName>
        <fullName evidence="3">Imidazolonepropionase</fullName>
    </submittedName>
</protein>
<name>A0A239INQ7_9ACTN</name>
<dbReference type="PROSITE" id="PS51318">
    <property type="entry name" value="TAT"/>
    <property type="match status" value="1"/>
</dbReference>
<accession>A0A239INQ7</accession>
<dbReference type="Gene3D" id="2.30.40.10">
    <property type="entry name" value="Urease, subunit C, domain 1"/>
    <property type="match status" value="2"/>
</dbReference>
<dbReference type="InterPro" id="IPR006311">
    <property type="entry name" value="TAT_signal"/>
</dbReference>
<reference evidence="3 4" key="1">
    <citation type="submission" date="2017-06" db="EMBL/GenBank/DDBJ databases">
        <authorList>
            <person name="Kim H.J."/>
            <person name="Triplett B.A."/>
        </authorList>
    </citation>
    <scope>NUCLEOTIDE SEQUENCE [LARGE SCALE GENOMIC DNA]</scope>
    <source>
        <strain evidence="3 4">CGMCC 4.5593</strain>
    </source>
</reference>
<dbReference type="SUPFAM" id="SSF51338">
    <property type="entry name" value="Composite domain of metallo-dependent hydrolases"/>
    <property type="match status" value="1"/>
</dbReference>
<dbReference type="PANTHER" id="PTHR43135">
    <property type="entry name" value="ALPHA-D-RIBOSE 1-METHYLPHOSPHONATE 5-TRIPHOSPHATE DIPHOSPHATASE"/>
    <property type="match status" value="1"/>
</dbReference>
<evidence type="ECO:0000313" key="3">
    <source>
        <dbReference type="EMBL" id="SNS95181.1"/>
    </source>
</evidence>
<dbReference type="AlphaFoldDB" id="A0A239INQ7"/>
<dbReference type="Gene3D" id="3.40.50.10910">
    <property type="entry name" value="Amidohydrolase"/>
    <property type="match status" value="1"/>
</dbReference>
<evidence type="ECO:0000256" key="1">
    <source>
        <dbReference type="SAM" id="SignalP"/>
    </source>
</evidence>
<feature type="chain" id="PRO_5039114981" evidence="1">
    <location>
        <begin position="23"/>
        <end position="507"/>
    </location>
</feature>
<gene>
    <name evidence="3" type="ORF">SAMN05421812_102486</name>
</gene>
<keyword evidence="1" id="KW-0732">Signal</keyword>
<evidence type="ECO:0000313" key="4">
    <source>
        <dbReference type="Proteomes" id="UP000198362"/>
    </source>
</evidence>
<dbReference type="InterPro" id="IPR032466">
    <property type="entry name" value="Metal_Hydrolase"/>
</dbReference>
<dbReference type="GO" id="GO:0016810">
    <property type="term" value="F:hydrolase activity, acting on carbon-nitrogen (but not peptide) bonds"/>
    <property type="evidence" value="ECO:0007669"/>
    <property type="project" value="InterPro"/>
</dbReference>